<accession>A0A1B6E5B1</accession>
<dbReference type="EMBL" id="GEDC01004214">
    <property type="protein sequence ID" value="JAS33084.1"/>
    <property type="molecule type" value="Transcribed_RNA"/>
</dbReference>
<feature type="non-terminal residue" evidence="1">
    <location>
        <position position="150"/>
    </location>
</feature>
<name>A0A1B6E5B1_9HEMI</name>
<feature type="non-terminal residue" evidence="1">
    <location>
        <position position="1"/>
    </location>
</feature>
<organism evidence="1">
    <name type="scientific">Clastoptera arizonana</name>
    <name type="common">Arizona spittle bug</name>
    <dbReference type="NCBI Taxonomy" id="38151"/>
    <lineage>
        <taxon>Eukaryota</taxon>
        <taxon>Metazoa</taxon>
        <taxon>Ecdysozoa</taxon>
        <taxon>Arthropoda</taxon>
        <taxon>Hexapoda</taxon>
        <taxon>Insecta</taxon>
        <taxon>Pterygota</taxon>
        <taxon>Neoptera</taxon>
        <taxon>Paraneoptera</taxon>
        <taxon>Hemiptera</taxon>
        <taxon>Auchenorrhyncha</taxon>
        <taxon>Cercopoidea</taxon>
        <taxon>Clastopteridae</taxon>
        <taxon>Clastoptera</taxon>
    </lineage>
</organism>
<sequence length="150" mass="16789">ECVTVDSREHVVEGEVIDAVSETDSEYGSVDSSERTSTHQSFTFKNVNEMLEEITGVAARGKSSSPAEFGMPLFDSEKSRLLSPEHVPQLVEAMRNYFSGSMLSNVVKFVWSKEEREMNCSVAAARYNYHLARFQAIAEALQDIKGRELD</sequence>
<proteinExistence type="predicted"/>
<dbReference type="AlphaFoldDB" id="A0A1B6E5B1"/>
<evidence type="ECO:0000313" key="1">
    <source>
        <dbReference type="EMBL" id="JAS33084.1"/>
    </source>
</evidence>
<gene>
    <name evidence="1" type="ORF">g.45235</name>
</gene>
<reference evidence="1" key="1">
    <citation type="submission" date="2015-12" db="EMBL/GenBank/DDBJ databases">
        <title>De novo transcriptome assembly of four potential Pierce s Disease insect vectors from Arizona vineyards.</title>
        <authorList>
            <person name="Tassone E.E."/>
        </authorList>
    </citation>
    <scope>NUCLEOTIDE SEQUENCE</scope>
</reference>
<protein>
    <submittedName>
        <fullName evidence="1">Uncharacterized protein</fullName>
    </submittedName>
</protein>